<dbReference type="GO" id="GO:0004721">
    <property type="term" value="F:phosphoprotein phosphatase activity"/>
    <property type="evidence" value="ECO:0007669"/>
    <property type="project" value="TreeGrafter"/>
</dbReference>
<evidence type="ECO:0000256" key="3">
    <source>
        <dbReference type="ARBA" id="ARBA00022553"/>
    </source>
</evidence>
<comment type="catalytic activity">
    <reaction evidence="1">
        <text>ATP + protein L-histidine = ADP + protein N-phospho-L-histidine.</text>
        <dbReference type="EC" id="2.7.13.3"/>
    </reaction>
</comment>
<keyword evidence="7" id="KW-0812">Transmembrane</keyword>
<dbReference type="AlphaFoldDB" id="A0A844FYJ6"/>
<dbReference type="Pfam" id="PF00512">
    <property type="entry name" value="HisKA"/>
    <property type="match status" value="1"/>
</dbReference>
<gene>
    <name evidence="9" type="ORF">FYJ85_04695</name>
</gene>
<dbReference type="SUPFAM" id="SSF47384">
    <property type="entry name" value="Homodimeric domain of signal transducing histidine kinase"/>
    <property type="match status" value="1"/>
</dbReference>
<evidence type="ECO:0000256" key="1">
    <source>
        <dbReference type="ARBA" id="ARBA00000085"/>
    </source>
</evidence>
<organism evidence="9 10">
    <name type="scientific">Victivallis lenta</name>
    <dbReference type="NCBI Taxonomy" id="2606640"/>
    <lineage>
        <taxon>Bacteria</taxon>
        <taxon>Pseudomonadati</taxon>
        <taxon>Lentisphaerota</taxon>
        <taxon>Lentisphaeria</taxon>
        <taxon>Victivallales</taxon>
        <taxon>Victivallaceae</taxon>
        <taxon>Victivallis</taxon>
    </lineage>
</organism>
<dbReference type="Gene3D" id="3.30.450.20">
    <property type="entry name" value="PAS domain"/>
    <property type="match status" value="1"/>
</dbReference>
<dbReference type="InterPro" id="IPR036097">
    <property type="entry name" value="HisK_dim/P_sf"/>
</dbReference>
<sequence>MARKDSVLLFIPALIGGIIVVSIFLLDLQLADFQEAYFREVIDETRRNNFFLIRFCKEQLEANDPEKIRRLLRTSGPNPVVAKIIARSRGVVAETENAPDYLAEHIRSPRIRGLFKKNDQEDVLVKYDETLNSFMVYHSAHFNAGGQDYILVMAAKCNSMTMLMRQTRDGMIILTILGILSTIVLIVYFCSIIRSPLNRLFASMSKIAAGELEYPVYVPRYGLVREIAICLQSLTEQLKKQIVSLRDDAYEREAILDALTEAILLVNASGRVERWNRTACGLFPGLEPAAKLPECPAELREYIEKVGETGVYSEELSVKRGEKERQLLANAVSFTRDGGKYVLVSITDLSDIRKLEAYRTEFIAAISHEMKTPLTGIVGAVDAINNGALDNEEYKSRCIQTLTRQSERLHTLLQSFLTLSSLETMRKGTENDFLPVLPAAVIRGAAEECRSMAETAGIDLVVGECSSIEFPGDFLLLQQALNSLITNAVLHSGTKRIEVSAVAAEGKQIDFLVRDYGCGIAPEHRERIFKRFYRIPGSRNGPGNGIGLAIVKHIALYHGGNVSVVSEPDAGAEFHLRIPY</sequence>
<evidence type="ECO:0000259" key="8">
    <source>
        <dbReference type="PROSITE" id="PS50109"/>
    </source>
</evidence>
<evidence type="ECO:0000256" key="2">
    <source>
        <dbReference type="ARBA" id="ARBA00012438"/>
    </source>
</evidence>
<dbReference type="GO" id="GO:0000155">
    <property type="term" value="F:phosphorelay sensor kinase activity"/>
    <property type="evidence" value="ECO:0007669"/>
    <property type="project" value="InterPro"/>
</dbReference>
<dbReference type="Gene3D" id="3.30.565.10">
    <property type="entry name" value="Histidine kinase-like ATPase, C-terminal domain"/>
    <property type="match status" value="1"/>
</dbReference>
<evidence type="ECO:0000256" key="6">
    <source>
        <dbReference type="ARBA" id="ARBA00023012"/>
    </source>
</evidence>
<feature type="domain" description="Histidine kinase" evidence="8">
    <location>
        <begin position="365"/>
        <end position="580"/>
    </location>
</feature>
<dbReference type="SMART" id="SM00388">
    <property type="entry name" value="HisKA"/>
    <property type="match status" value="1"/>
</dbReference>
<dbReference type="GO" id="GO:0005886">
    <property type="term" value="C:plasma membrane"/>
    <property type="evidence" value="ECO:0007669"/>
    <property type="project" value="TreeGrafter"/>
</dbReference>
<dbReference type="InterPro" id="IPR004358">
    <property type="entry name" value="Sig_transdc_His_kin-like_C"/>
</dbReference>
<dbReference type="EMBL" id="VUNS01000003">
    <property type="protein sequence ID" value="MST96347.1"/>
    <property type="molecule type" value="Genomic_DNA"/>
</dbReference>
<dbReference type="Gene3D" id="6.10.340.10">
    <property type="match status" value="1"/>
</dbReference>
<feature type="transmembrane region" description="Helical" evidence="7">
    <location>
        <begin position="170"/>
        <end position="189"/>
    </location>
</feature>
<evidence type="ECO:0000256" key="5">
    <source>
        <dbReference type="ARBA" id="ARBA00022777"/>
    </source>
</evidence>
<dbReference type="Gene3D" id="1.10.287.130">
    <property type="match status" value="1"/>
</dbReference>
<keyword evidence="4" id="KW-0808">Transferase</keyword>
<dbReference type="PANTHER" id="PTHR45453">
    <property type="entry name" value="PHOSPHATE REGULON SENSOR PROTEIN PHOR"/>
    <property type="match status" value="1"/>
</dbReference>
<dbReference type="SMART" id="SM00387">
    <property type="entry name" value="HATPase_c"/>
    <property type="match status" value="1"/>
</dbReference>
<protein>
    <recommendedName>
        <fullName evidence="2">histidine kinase</fullName>
        <ecNumber evidence="2">2.7.13.3</ecNumber>
    </recommendedName>
</protein>
<dbReference type="Proteomes" id="UP000435649">
    <property type="component" value="Unassembled WGS sequence"/>
</dbReference>
<dbReference type="RefSeq" id="WP_154417142.1">
    <property type="nucleotide sequence ID" value="NZ_VUNS01000003.1"/>
</dbReference>
<dbReference type="EC" id="2.7.13.3" evidence="2"/>
<keyword evidence="7" id="KW-0472">Membrane</keyword>
<dbReference type="SUPFAM" id="SSF55785">
    <property type="entry name" value="PYP-like sensor domain (PAS domain)"/>
    <property type="match status" value="1"/>
</dbReference>
<evidence type="ECO:0000256" key="4">
    <source>
        <dbReference type="ARBA" id="ARBA00022679"/>
    </source>
</evidence>
<name>A0A844FYJ6_9BACT</name>
<dbReference type="PANTHER" id="PTHR45453:SF1">
    <property type="entry name" value="PHOSPHATE REGULON SENSOR PROTEIN PHOR"/>
    <property type="match status" value="1"/>
</dbReference>
<dbReference type="InterPro" id="IPR036890">
    <property type="entry name" value="HATPase_C_sf"/>
</dbReference>
<accession>A0A844FYJ6</accession>
<comment type="caution">
    <text evidence="9">The sequence shown here is derived from an EMBL/GenBank/DDBJ whole genome shotgun (WGS) entry which is preliminary data.</text>
</comment>
<dbReference type="SUPFAM" id="SSF55874">
    <property type="entry name" value="ATPase domain of HSP90 chaperone/DNA topoisomerase II/histidine kinase"/>
    <property type="match status" value="1"/>
</dbReference>
<dbReference type="GO" id="GO:0016036">
    <property type="term" value="P:cellular response to phosphate starvation"/>
    <property type="evidence" value="ECO:0007669"/>
    <property type="project" value="TreeGrafter"/>
</dbReference>
<evidence type="ECO:0000256" key="7">
    <source>
        <dbReference type="SAM" id="Phobius"/>
    </source>
</evidence>
<evidence type="ECO:0000313" key="9">
    <source>
        <dbReference type="EMBL" id="MST96347.1"/>
    </source>
</evidence>
<feature type="transmembrane region" description="Helical" evidence="7">
    <location>
        <begin position="6"/>
        <end position="26"/>
    </location>
</feature>
<evidence type="ECO:0000313" key="10">
    <source>
        <dbReference type="Proteomes" id="UP000435649"/>
    </source>
</evidence>
<dbReference type="PROSITE" id="PS50109">
    <property type="entry name" value="HIS_KIN"/>
    <property type="match status" value="1"/>
</dbReference>
<keyword evidence="3" id="KW-0597">Phosphoprotein</keyword>
<dbReference type="PRINTS" id="PR00344">
    <property type="entry name" value="BCTRLSENSOR"/>
</dbReference>
<dbReference type="InterPro" id="IPR003594">
    <property type="entry name" value="HATPase_dom"/>
</dbReference>
<proteinExistence type="predicted"/>
<dbReference type="InterPro" id="IPR035965">
    <property type="entry name" value="PAS-like_dom_sf"/>
</dbReference>
<dbReference type="InterPro" id="IPR050351">
    <property type="entry name" value="BphY/WalK/GraS-like"/>
</dbReference>
<dbReference type="CDD" id="cd00075">
    <property type="entry name" value="HATPase"/>
    <property type="match status" value="1"/>
</dbReference>
<dbReference type="InterPro" id="IPR005467">
    <property type="entry name" value="His_kinase_dom"/>
</dbReference>
<keyword evidence="10" id="KW-1185">Reference proteome</keyword>
<dbReference type="CDD" id="cd00082">
    <property type="entry name" value="HisKA"/>
    <property type="match status" value="1"/>
</dbReference>
<keyword evidence="6" id="KW-0902">Two-component regulatory system</keyword>
<dbReference type="InterPro" id="IPR003661">
    <property type="entry name" value="HisK_dim/P_dom"/>
</dbReference>
<keyword evidence="5" id="KW-0418">Kinase</keyword>
<keyword evidence="7" id="KW-1133">Transmembrane helix</keyword>
<reference evidence="9 10" key="1">
    <citation type="submission" date="2019-08" db="EMBL/GenBank/DDBJ databases">
        <title>In-depth cultivation of the pig gut microbiome towards novel bacterial diversity and tailored functional studies.</title>
        <authorList>
            <person name="Wylensek D."/>
            <person name="Hitch T.C.A."/>
            <person name="Clavel T."/>
        </authorList>
    </citation>
    <scope>NUCLEOTIDE SEQUENCE [LARGE SCALE GENOMIC DNA]</scope>
    <source>
        <strain evidence="9 10">BBE-744-WT-12</strain>
    </source>
</reference>
<dbReference type="Pfam" id="PF02518">
    <property type="entry name" value="HATPase_c"/>
    <property type="match status" value="1"/>
</dbReference>